<protein>
    <recommendedName>
        <fullName evidence="4">Secreted protein</fullName>
    </recommendedName>
</protein>
<accession>A0ABY5ZFQ7</accession>
<evidence type="ECO:0000256" key="1">
    <source>
        <dbReference type="SAM" id="SignalP"/>
    </source>
</evidence>
<keyword evidence="1" id="KW-0732">Signal</keyword>
<name>A0ABY5ZFQ7_9ACTN</name>
<keyword evidence="3" id="KW-1185">Reference proteome</keyword>
<dbReference type="EMBL" id="CP073721">
    <property type="protein sequence ID" value="UWZ39795.1"/>
    <property type="molecule type" value="Genomic_DNA"/>
</dbReference>
<dbReference type="Proteomes" id="UP001058271">
    <property type="component" value="Chromosome"/>
</dbReference>
<evidence type="ECO:0000313" key="3">
    <source>
        <dbReference type="Proteomes" id="UP001058271"/>
    </source>
</evidence>
<organism evidence="2 3">
    <name type="scientific">Dactylosporangium roseum</name>
    <dbReference type="NCBI Taxonomy" id="47989"/>
    <lineage>
        <taxon>Bacteria</taxon>
        <taxon>Bacillati</taxon>
        <taxon>Actinomycetota</taxon>
        <taxon>Actinomycetes</taxon>
        <taxon>Micromonosporales</taxon>
        <taxon>Micromonosporaceae</taxon>
        <taxon>Dactylosporangium</taxon>
    </lineage>
</organism>
<reference evidence="2" key="1">
    <citation type="submission" date="2021-04" db="EMBL/GenBank/DDBJ databases">
        <title>Biosynthetic gene clusters of Dactylosporangioum roseum.</title>
        <authorList>
            <person name="Hartkoorn R.C."/>
            <person name="Beaudoing E."/>
            <person name="Hot D."/>
            <person name="Moureu S."/>
        </authorList>
    </citation>
    <scope>NUCLEOTIDE SEQUENCE</scope>
    <source>
        <strain evidence="2">NRRL B-16295</strain>
    </source>
</reference>
<feature type="signal peptide" evidence="1">
    <location>
        <begin position="1"/>
        <end position="24"/>
    </location>
</feature>
<dbReference type="RefSeq" id="WP_260729226.1">
    <property type="nucleotide sequence ID" value="NZ_BAAABS010000075.1"/>
</dbReference>
<evidence type="ECO:0000313" key="2">
    <source>
        <dbReference type="EMBL" id="UWZ39795.1"/>
    </source>
</evidence>
<feature type="chain" id="PRO_5047154883" description="Secreted protein" evidence="1">
    <location>
        <begin position="25"/>
        <end position="170"/>
    </location>
</feature>
<gene>
    <name evidence="2" type="ORF">Drose_17180</name>
</gene>
<proteinExistence type="predicted"/>
<evidence type="ECO:0008006" key="4">
    <source>
        <dbReference type="Google" id="ProtNLM"/>
    </source>
</evidence>
<sequence>MKRMITIAAVIIAVLIGGQGQALAAAGFVKPFEDDISTITYETGGEYCTEQWNVVPEVGYIMTAKGCFTRHGDVWRVQDGFAEGGQTFIYWENWLWNGSSWQPFRHGWCNNDLGAPHWGTCNKDYYESSSANYYNHKGSKIRFQVCRRYVVANSCNPGSIEEAPWINNNV</sequence>